<comment type="caution">
    <text evidence="2">The sequence shown here is derived from an EMBL/GenBank/DDBJ whole genome shotgun (WGS) entry which is preliminary data.</text>
</comment>
<keyword evidence="3" id="KW-1185">Reference proteome</keyword>
<protein>
    <submittedName>
        <fullName evidence="2">Uncharacterized protein</fullName>
    </submittedName>
</protein>
<dbReference type="OrthoDB" id="6120319at2"/>
<dbReference type="RefSeq" id="WP_036546134.1">
    <property type="nucleotide sequence ID" value="NZ_JBKBNO010000003.1"/>
</dbReference>
<dbReference type="EMBL" id="JMSZ01000021">
    <property type="protein sequence ID" value="KDE39978.1"/>
    <property type="molecule type" value="Genomic_DNA"/>
</dbReference>
<dbReference type="STRING" id="267850.ADINL_1615"/>
<accession>A0A063Y114</accession>
<proteinExistence type="predicted"/>
<keyword evidence="1" id="KW-1133">Transmembrane helix</keyword>
<feature type="transmembrane region" description="Helical" evidence="1">
    <location>
        <begin position="34"/>
        <end position="53"/>
    </location>
</feature>
<keyword evidence="1" id="KW-0472">Membrane</keyword>
<dbReference type="Proteomes" id="UP000027318">
    <property type="component" value="Unassembled WGS sequence"/>
</dbReference>
<evidence type="ECO:0000313" key="3">
    <source>
        <dbReference type="Proteomes" id="UP000027318"/>
    </source>
</evidence>
<organism evidence="2 3">
    <name type="scientific">Nitrincola lacisaponensis</name>
    <dbReference type="NCBI Taxonomy" id="267850"/>
    <lineage>
        <taxon>Bacteria</taxon>
        <taxon>Pseudomonadati</taxon>
        <taxon>Pseudomonadota</taxon>
        <taxon>Gammaproteobacteria</taxon>
        <taxon>Oceanospirillales</taxon>
        <taxon>Oceanospirillaceae</taxon>
        <taxon>Nitrincola</taxon>
    </lineage>
</organism>
<evidence type="ECO:0000256" key="1">
    <source>
        <dbReference type="SAM" id="Phobius"/>
    </source>
</evidence>
<keyword evidence="1" id="KW-0812">Transmembrane</keyword>
<evidence type="ECO:0000313" key="2">
    <source>
        <dbReference type="EMBL" id="KDE39978.1"/>
    </source>
</evidence>
<dbReference type="AlphaFoldDB" id="A0A063Y114"/>
<sequence length="167" mass="18651">MPLNGHNSPVGATHYKDAPHTQVVVADDGRRESLWVWSLILLVLALGATGIYLRQVPQVTSQDEILMTPSQSQQLVSLSIALEEIRFVASPPWPSLDELVSLGVDLFVPTAEYLWHQPGAGCYQWVSLHQQGDFLLRLQDGAIYWHAGAVEPLNHCQPDNHWILLEN</sequence>
<gene>
    <name evidence="2" type="ORF">ADINL_1615</name>
</gene>
<name>A0A063Y114_9GAMM</name>
<reference evidence="2 3" key="1">
    <citation type="journal article" date="2005" name="Int. J. Syst. Evol. Microbiol.">
        <title>Nitrincola lacisaponensis gen. nov., sp. nov., a novel alkaliphilic bacterium isolated from an alkaline, saline lake.</title>
        <authorList>
            <person name="Dimitriu P.A."/>
            <person name="Shukla S.K."/>
            <person name="Conradt J."/>
            <person name="Marquez M.C."/>
            <person name="Ventosa A."/>
            <person name="Maglia A."/>
            <person name="Peyton B.M."/>
            <person name="Pinkart H.C."/>
            <person name="Mormile M.R."/>
        </authorList>
    </citation>
    <scope>NUCLEOTIDE SEQUENCE [LARGE SCALE GENOMIC DNA]</scope>
    <source>
        <strain evidence="2 3">4CA</strain>
    </source>
</reference>